<dbReference type="Pfam" id="PF13490">
    <property type="entry name" value="zf-HC2"/>
    <property type="match status" value="1"/>
</dbReference>
<gene>
    <name evidence="2" type="ORF">HQN60_06955</name>
</gene>
<reference evidence="2 3" key="1">
    <citation type="submission" date="2020-05" db="EMBL/GenBank/DDBJ databases">
        <title>Complete genome sequence of Deefgea sp. D17.</title>
        <authorList>
            <person name="Bae J.-W."/>
            <person name="Han J.E."/>
        </authorList>
    </citation>
    <scope>NUCLEOTIDE SEQUENCE [LARGE SCALE GENOMIC DNA]</scope>
    <source>
        <strain evidence="2 3">D17</strain>
    </source>
</reference>
<protein>
    <submittedName>
        <fullName evidence="2">Zf-HC2 domain-containing protein</fullName>
    </submittedName>
</protein>
<dbReference type="EMBL" id="CP054143">
    <property type="protein sequence ID" value="QKJ66455.1"/>
    <property type="molecule type" value="Genomic_DNA"/>
</dbReference>
<evidence type="ECO:0000313" key="3">
    <source>
        <dbReference type="Proteomes" id="UP000504844"/>
    </source>
</evidence>
<dbReference type="Proteomes" id="UP000504844">
    <property type="component" value="Chromosome"/>
</dbReference>
<feature type="domain" description="Putative zinc-finger" evidence="1">
    <location>
        <begin position="4"/>
        <end position="37"/>
    </location>
</feature>
<dbReference type="RefSeq" id="WP_173532959.1">
    <property type="nucleotide sequence ID" value="NZ_CP054143.1"/>
</dbReference>
<dbReference type="InterPro" id="IPR027383">
    <property type="entry name" value="Znf_put"/>
</dbReference>
<dbReference type="AlphaFoldDB" id="A0A6M8SMU9"/>
<sequence>MMKCRDIAFLLSESQDRSLSLSESLQLRLHLFMCKKCTNFSHQLKVIRLASQAQKDDRK</sequence>
<keyword evidence="3" id="KW-1185">Reference proteome</keyword>
<organism evidence="2 3">
    <name type="scientific">Deefgea piscis</name>
    <dbReference type="NCBI Taxonomy" id="2739061"/>
    <lineage>
        <taxon>Bacteria</taxon>
        <taxon>Pseudomonadati</taxon>
        <taxon>Pseudomonadota</taxon>
        <taxon>Betaproteobacteria</taxon>
        <taxon>Neisseriales</taxon>
        <taxon>Chitinibacteraceae</taxon>
        <taxon>Deefgea</taxon>
    </lineage>
</organism>
<proteinExistence type="predicted"/>
<accession>A0A6M8SMU9</accession>
<name>A0A6M8SMU9_9NEIS</name>
<dbReference type="KEGG" id="dee:HQN60_06955"/>
<evidence type="ECO:0000313" key="2">
    <source>
        <dbReference type="EMBL" id="QKJ66455.1"/>
    </source>
</evidence>
<evidence type="ECO:0000259" key="1">
    <source>
        <dbReference type="Pfam" id="PF13490"/>
    </source>
</evidence>